<dbReference type="PANTHER" id="PTHR46663">
    <property type="entry name" value="DIGUANYLATE CYCLASE DGCT-RELATED"/>
    <property type="match status" value="1"/>
</dbReference>
<feature type="domain" description="PAC" evidence="2">
    <location>
        <begin position="123"/>
        <end position="173"/>
    </location>
</feature>
<evidence type="ECO:0000256" key="1">
    <source>
        <dbReference type="SAM" id="Phobius"/>
    </source>
</evidence>
<dbReference type="NCBIfam" id="TIGR00229">
    <property type="entry name" value="sensory_box"/>
    <property type="match status" value="1"/>
</dbReference>
<proteinExistence type="predicted"/>
<dbReference type="NCBIfam" id="TIGR00254">
    <property type="entry name" value="GGDEF"/>
    <property type="match status" value="1"/>
</dbReference>
<dbReference type="EMBL" id="FOXK01000006">
    <property type="protein sequence ID" value="SFP92047.1"/>
    <property type="molecule type" value="Genomic_DNA"/>
</dbReference>
<keyword evidence="5" id="KW-1185">Reference proteome</keyword>
<dbReference type="InterPro" id="IPR043128">
    <property type="entry name" value="Rev_trsase/Diguanyl_cyclase"/>
</dbReference>
<dbReference type="InterPro" id="IPR013655">
    <property type="entry name" value="PAS_fold_3"/>
</dbReference>
<dbReference type="InterPro" id="IPR000700">
    <property type="entry name" value="PAS-assoc_C"/>
</dbReference>
<dbReference type="SMART" id="SM00086">
    <property type="entry name" value="PAC"/>
    <property type="match status" value="1"/>
</dbReference>
<reference evidence="5" key="1">
    <citation type="submission" date="2016-10" db="EMBL/GenBank/DDBJ databases">
        <authorList>
            <person name="Varghese N."/>
            <person name="Submissions S."/>
        </authorList>
    </citation>
    <scope>NUCLEOTIDE SEQUENCE [LARGE SCALE GENOMIC DNA]</scope>
    <source>
        <strain evidence="5">JCM 15604</strain>
    </source>
</reference>
<accession>A0A1I5UAR0</accession>
<dbReference type="InterPro" id="IPR001610">
    <property type="entry name" value="PAC"/>
</dbReference>
<organism evidence="4 5">
    <name type="scientific">Ectopseudomonas toyotomiensis</name>
    <dbReference type="NCBI Taxonomy" id="554344"/>
    <lineage>
        <taxon>Bacteria</taxon>
        <taxon>Pseudomonadati</taxon>
        <taxon>Pseudomonadota</taxon>
        <taxon>Gammaproteobacteria</taxon>
        <taxon>Pseudomonadales</taxon>
        <taxon>Pseudomonadaceae</taxon>
        <taxon>Ectopseudomonas</taxon>
    </lineage>
</organism>
<dbReference type="Pfam" id="PF08447">
    <property type="entry name" value="PAS_3"/>
    <property type="match status" value="1"/>
</dbReference>
<dbReference type="InterPro" id="IPR029787">
    <property type="entry name" value="Nucleotide_cyclase"/>
</dbReference>
<evidence type="ECO:0000259" key="2">
    <source>
        <dbReference type="PROSITE" id="PS50113"/>
    </source>
</evidence>
<dbReference type="InterPro" id="IPR035965">
    <property type="entry name" value="PAS-like_dom_sf"/>
</dbReference>
<dbReference type="SUPFAM" id="SSF55785">
    <property type="entry name" value="PYP-like sensor domain (PAS domain)"/>
    <property type="match status" value="1"/>
</dbReference>
<dbReference type="PROSITE" id="PS50887">
    <property type="entry name" value="GGDEF"/>
    <property type="match status" value="1"/>
</dbReference>
<name>A0A1I5UAR0_9GAMM</name>
<dbReference type="PANTHER" id="PTHR46663:SF4">
    <property type="entry name" value="DIGUANYLATE CYCLASE DGCT-RELATED"/>
    <property type="match status" value="1"/>
</dbReference>
<feature type="transmembrane region" description="Helical" evidence="1">
    <location>
        <begin position="6"/>
        <end position="26"/>
    </location>
</feature>
<dbReference type="PROSITE" id="PS50113">
    <property type="entry name" value="PAC"/>
    <property type="match status" value="1"/>
</dbReference>
<dbReference type="SMART" id="SM00091">
    <property type="entry name" value="PAS"/>
    <property type="match status" value="1"/>
</dbReference>
<dbReference type="SMART" id="SM00267">
    <property type="entry name" value="GGDEF"/>
    <property type="match status" value="1"/>
</dbReference>
<dbReference type="Proteomes" id="UP000182025">
    <property type="component" value="Unassembled WGS sequence"/>
</dbReference>
<dbReference type="AlphaFoldDB" id="A0A1I5UAR0"/>
<keyword evidence="1" id="KW-0812">Transmembrane</keyword>
<dbReference type="Gene3D" id="3.30.450.20">
    <property type="entry name" value="PAS domain"/>
    <property type="match status" value="1"/>
</dbReference>
<sequence length="267" mass="30904">MNGPTIWLMVSLLANIGMAVAIWRFVRTNRQRRDELKHRQQAQIDDKERIAIALEGAGLGFWEWDIATDSFRLSARSLAMFGLTSDEEVGATHAAWQARIHPEDLPVVLAKVRAYQENPSERLECEYRVRHRSGVWIWVLDRGRWLGDAGRQLIVGTLLDISSRKEMEQQLLRMAITDPLTGLSNRRAFNERLQLEWERLKRSPEIQAALVLCDIDHFKRINDTYGHGCSDEVLKHFASRLREHVRATDMAARIGGRNSLCCWKRHR</sequence>
<dbReference type="SUPFAM" id="SSF55073">
    <property type="entry name" value="Nucleotide cyclase"/>
    <property type="match status" value="1"/>
</dbReference>
<dbReference type="OrthoDB" id="9812260at2"/>
<dbReference type="InterPro" id="IPR000014">
    <property type="entry name" value="PAS"/>
</dbReference>
<dbReference type="Pfam" id="PF00990">
    <property type="entry name" value="GGDEF"/>
    <property type="match status" value="1"/>
</dbReference>
<evidence type="ECO:0000313" key="4">
    <source>
        <dbReference type="EMBL" id="SFP92047.1"/>
    </source>
</evidence>
<gene>
    <name evidence="4" type="ORF">SAMN05216177_10696</name>
</gene>
<dbReference type="CDD" id="cd00130">
    <property type="entry name" value="PAS"/>
    <property type="match status" value="1"/>
</dbReference>
<keyword evidence="1" id="KW-0472">Membrane</keyword>
<dbReference type="CDD" id="cd01949">
    <property type="entry name" value="GGDEF"/>
    <property type="match status" value="1"/>
</dbReference>
<dbReference type="InterPro" id="IPR000160">
    <property type="entry name" value="GGDEF_dom"/>
</dbReference>
<feature type="domain" description="GGDEF" evidence="3">
    <location>
        <begin position="206"/>
        <end position="267"/>
    </location>
</feature>
<dbReference type="Gene3D" id="3.30.70.270">
    <property type="match status" value="1"/>
</dbReference>
<keyword evidence="1" id="KW-1133">Transmembrane helix</keyword>
<protein>
    <submittedName>
        <fullName evidence="4">PAS domain S-box-containing protein/diguanylate cyclase (GGDEF) domain-containing protein</fullName>
    </submittedName>
</protein>
<evidence type="ECO:0000313" key="5">
    <source>
        <dbReference type="Proteomes" id="UP000182025"/>
    </source>
</evidence>
<evidence type="ECO:0000259" key="3">
    <source>
        <dbReference type="PROSITE" id="PS50887"/>
    </source>
</evidence>
<dbReference type="InterPro" id="IPR052163">
    <property type="entry name" value="DGC-Regulatory_Protein"/>
</dbReference>